<keyword evidence="4" id="KW-0460">Magnesium</keyword>
<dbReference type="GO" id="GO:0019213">
    <property type="term" value="F:deacetylase activity"/>
    <property type="evidence" value="ECO:0007669"/>
    <property type="project" value="TreeGrafter"/>
</dbReference>
<dbReference type="Proteomes" id="UP001056756">
    <property type="component" value="Chromosome"/>
</dbReference>
<evidence type="ECO:0000313" key="6">
    <source>
        <dbReference type="EMBL" id="URN93884.1"/>
    </source>
</evidence>
<organism evidence="6 7">
    <name type="scientific">Candidatus Pristimantibacillus lignocellulolyticus</name>
    <dbReference type="NCBI Taxonomy" id="2994561"/>
    <lineage>
        <taxon>Bacteria</taxon>
        <taxon>Bacillati</taxon>
        <taxon>Bacillota</taxon>
        <taxon>Bacilli</taxon>
        <taxon>Bacillales</taxon>
        <taxon>Paenibacillaceae</taxon>
        <taxon>Candidatus Pristimantibacillus</taxon>
    </lineage>
</organism>
<evidence type="ECO:0000256" key="5">
    <source>
        <dbReference type="ARBA" id="ARBA00023277"/>
    </source>
</evidence>
<dbReference type="SUPFAM" id="SSF88713">
    <property type="entry name" value="Glycoside hydrolase/deacetylase"/>
    <property type="match status" value="1"/>
</dbReference>
<comment type="cofactor">
    <cofactor evidence="1">
        <name>Mg(2+)</name>
        <dbReference type="ChEBI" id="CHEBI:18420"/>
    </cofactor>
</comment>
<reference evidence="6" key="1">
    <citation type="submission" date="2022-05" db="EMBL/GenBank/DDBJ databases">
        <title>Novel bacterial taxa in a minimal lignocellulolytic consortium and its capacity to transform plastics disclosed by genome-resolved metagenomics.</title>
        <authorList>
            <person name="Rodriguez C.A.D."/>
            <person name="Diaz-Garcia L."/>
            <person name="Herrera K."/>
            <person name="Tarazona N.A."/>
            <person name="Sproer C."/>
            <person name="Overmann J."/>
            <person name="Jimenez D.J."/>
        </authorList>
    </citation>
    <scope>NUCLEOTIDE SEQUENCE</scope>
    <source>
        <strain evidence="6">MAG5</strain>
    </source>
</reference>
<dbReference type="InterPro" id="IPR006879">
    <property type="entry name" value="YdjC-like"/>
</dbReference>
<protein>
    <submittedName>
        <fullName evidence="6">Polysaccharide deacetylase family protein</fullName>
    </submittedName>
</protein>
<accession>A0A9J6ZCZ0</accession>
<evidence type="ECO:0000256" key="3">
    <source>
        <dbReference type="ARBA" id="ARBA00022801"/>
    </source>
</evidence>
<dbReference type="Pfam" id="PF04794">
    <property type="entry name" value="YdjC"/>
    <property type="match status" value="1"/>
</dbReference>
<dbReference type="AlphaFoldDB" id="A0A9J6ZCZ0"/>
<dbReference type="KEGG" id="plig:NAG76_18965"/>
<keyword evidence="3" id="KW-0378">Hydrolase</keyword>
<keyword evidence="5" id="KW-0119">Carbohydrate metabolism</keyword>
<dbReference type="GO" id="GO:0046872">
    <property type="term" value="F:metal ion binding"/>
    <property type="evidence" value="ECO:0007669"/>
    <property type="project" value="UniProtKB-KW"/>
</dbReference>
<evidence type="ECO:0000256" key="2">
    <source>
        <dbReference type="ARBA" id="ARBA00022723"/>
    </source>
</evidence>
<proteinExistence type="predicted"/>
<gene>
    <name evidence="6" type="ORF">NAG76_18965</name>
</gene>
<evidence type="ECO:0000313" key="7">
    <source>
        <dbReference type="Proteomes" id="UP001056756"/>
    </source>
</evidence>
<keyword evidence="2" id="KW-0479">Metal-binding</keyword>
<dbReference type="GO" id="GO:0005975">
    <property type="term" value="P:carbohydrate metabolic process"/>
    <property type="evidence" value="ECO:0007669"/>
    <property type="project" value="InterPro"/>
</dbReference>
<dbReference type="EMBL" id="CP097899">
    <property type="protein sequence ID" value="URN93884.1"/>
    <property type="molecule type" value="Genomic_DNA"/>
</dbReference>
<dbReference type="InterPro" id="IPR011330">
    <property type="entry name" value="Glyco_hydro/deAcase_b/a-brl"/>
</dbReference>
<name>A0A9J6ZCZ0_9BACL</name>
<evidence type="ECO:0000256" key="4">
    <source>
        <dbReference type="ARBA" id="ARBA00022842"/>
    </source>
</evidence>
<dbReference type="Gene3D" id="3.20.20.370">
    <property type="entry name" value="Glycoside hydrolase/deacetylase"/>
    <property type="match status" value="1"/>
</dbReference>
<dbReference type="CDD" id="cd10802">
    <property type="entry name" value="YdjC_TTHB029_like"/>
    <property type="match status" value="1"/>
</dbReference>
<sequence length="310" mass="35520">MMSLAEKLGYAKEDRLLIINGDDFGLNYSVNAAVQQLLVNGSISSATLMLPCAWAREAALWSASNQQYDVGVHFTFTSEWENYKWGPVTRHSDVSSLVTNEGYFYDNCRNFEQSATPSQVSIELSSQLEMALNLGVKPTHADSHMGSLYGLETGRHFLLETLDVCAYYGLPFRLPRYVNPLQQHVVSQEYIESIKLLADLADQKGVVILDYLVGLPFELGKGETVDSFTDTLKEFVNHLQPGVTELIIHPSKPSIELERFHREPQKRVIEWEVMQRPQWHQHLQDQGIKLIHWHELQQLQRNNSNRQYPF</sequence>
<dbReference type="PANTHER" id="PTHR31609">
    <property type="entry name" value="YDJC DEACETYLASE FAMILY MEMBER"/>
    <property type="match status" value="1"/>
</dbReference>
<evidence type="ECO:0000256" key="1">
    <source>
        <dbReference type="ARBA" id="ARBA00001946"/>
    </source>
</evidence>
<dbReference type="PANTHER" id="PTHR31609:SF1">
    <property type="entry name" value="CARBOHYDRATE DEACETYLASE"/>
    <property type="match status" value="1"/>
</dbReference>
<dbReference type="GO" id="GO:0016787">
    <property type="term" value="F:hydrolase activity"/>
    <property type="evidence" value="ECO:0007669"/>
    <property type="project" value="UniProtKB-KW"/>
</dbReference>